<dbReference type="Proteomes" id="UP000636709">
    <property type="component" value="Unassembled WGS sequence"/>
</dbReference>
<keyword evidence="1" id="KW-1133">Transmembrane helix</keyword>
<dbReference type="OrthoDB" id="590545at2759"/>
<keyword evidence="1" id="KW-0472">Membrane</keyword>
<reference evidence="3" key="1">
    <citation type="submission" date="2020-07" db="EMBL/GenBank/DDBJ databases">
        <title>Genome sequence and genetic diversity analysis of an under-domesticated orphan crop, white fonio (Digitaria exilis).</title>
        <authorList>
            <person name="Bennetzen J.L."/>
            <person name="Chen S."/>
            <person name="Ma X."/>
            <person name="Wang X."/>
            <person name="Yssel A.E.J."/>
            <person name="Chaluvadi S.R."/>
            <person name="Johnson M."/>
            <person name="Gangashetty P."/>
            <person name="Hamidou F."/>
            <person name="Sanogo M.D."/>
            <person name="Zwaenepoel A."/>
            <person name="Wallace J."/>
            <person name="Van De Peer Y."/>
            <person name="Van Deynze A."/>
        </authorList>
    </citation>
    <scope>NUCLEOTIDE SEQUENCE</scope>
    <source>
        <tissue evidence="3">Leaves</tissue>
    </source>
</reference>
<name>A0A835B9I5_9POAL</name>
<keyword evidence="1" id="KW-0812">Transmembrane</keyword>
<proteinExistence type="predicted"/>
<keyword evidence="2" id="KW-0732">Signal</keyword>
<dbReference type="AlphaFoldDB" id="A0A835B9I5"/>
<dbReference type="EMBL" id="JACEFO010001965">
    <property type="protein sequence ID" value="KAF8691521.1"/>
    <property type="molecule type" value="Genomic_DNA"/>
</dbReference>
<feature type="transmembrane region" description="Helical" evidence="1">
    <location>
        <begin position="55"/>
        <end position="73"/>
    </location>
</feature>
<feature type="transmembrane region" description="Helical" evidence="1">
    <location>
        <begin position="119"/>
        <end position="138"/>
    </location>
</feature>
<dbReference type="PANTHER" id="PTHR46610:SF7">
    <property type="entry name" value="OS02G0216300 PROTEIN"/>
    <property type="match status" value="1"/>
</dbReference>
<gene>
    <name evidence="3" type="ORF">HU200_040668</name>
</gene>
<comment type="caution">
    <text evidence="3">The sequence shown here is derived from an EMBL/GenBank/DDBJ whole genome shotgun (WGS) entry which is preliminary data.</text>
</comment>
<protein>
    <submittedName>
        <fullName evidence="3">Uncharacterized protein</fullName>
    </submittedName>
</protein>
<evidence type="ECO:0000313" key="3">
    <source>
        <dbReference type="EMBL" id="KAF8691521.1"/>
    </source>
</evidence>
<dbReference type="Gramene" id="Dexi1B01G0008870.1">
    <property type="protein sequence ID" value="Dexi1B01G0008870.1:cds"/>
    <property type="gene ID" value="Dexi1B01G0008870"/>
</dbReference>
<organism evidence="3 4">
    <name type="scientific">Digitaria exilis</name>
    <dbReference type="NCBI Taxonomy" id="1010633"/>
    <lineage>
        <taxon>Eukaryota</taxon>
        <taxon>Viridiplantae</taxon>
        <taxon>Streptophyta</taxon>
        <taxon>Embryophyta</taxon>
        <taxon>Tracheophyta</taxon>
        <taxon>Spermatophyta</taxon>
        <taxon>Magnoliopsida</taxon>
        <taxon>Liliopsida</taxon>
        <taxon>Poales</taxon>
        <taxon>Poaceae</taxon>
        <taxon>PACMAD clade</taxon>
        <taxon>Panicoideae</taxon>
        <taxon>Panicodae</taxon>
        <taxon>Paniceae</taxon>
        <taxon>Anthephorinae</taxon>
        <taxon>Digitaria</taxon>
    </lineage>
</organism>
<feature type="signal peptide" evidence="2">
    <location>
        <begin position="1"/>
        <end position="24"/>
    </location>
</feature>
<keyword evidence="4" id="KW-1185">Reference proteome</keyword>
<dbReference type="InterPro" id="IPR045501">
    <property type="entry name" value="DUF6490"/>
</dbReference>
<sequence length="170" mass="19222">MNTLDLCCLLAADLCFLNLGGVMSSEKKLCMDEALVEQPENQSAPKNQDGRWPSLLTVLGFMFLTLNSVMAVYKSNGDVWAISFVVFSYLDLLVLFYFLRQFERTPPDSPRRERIKMVVWLLTTMLTAAFSYKVAEIMPLPVQVLVWAMASVTVIGGFYAFFLHREGTKA</sequence>
<evidence type="ECO:0000313" key="4">
    <source>
        <dbReference type="Proteomes" id="UP000636709"/>
    </source>
</evidence>
<evidence type="ECO:0000256" key="1">
    <source>
        <dbReference type="SAM" id="Phobius"/>
    </source>
</evidence>
<feature type="transmembrane region" description="Helical" evidence="1">
    <location>
        <begin position="79"/>
        <end position="99"/>
    </location>
</feature>
<feature type="transmembrane region" description="Helical" evidence="1">
    <location>
        <begin position="144"/>
        <end position="163"/>
    </location>
</feature>
<dbReference type="PANTHER" id="PTHR46610">
    <property type="entry name" value="OS05G0181300 PROTEIN"/>
    <property type="match status" value="1"/>
</dbReference>
<dbReference type="Pfam" id="PF20100">
    <property type="entry name" value="DUF6490"/>
    <property type="match status" value="1"/>
</dbReference>
<accession>A0A835B9I5</accession>
<feature type="chain" id="PRO_5032854115" evidence="2">
    <location>
        <begin position="25"/>
        <end position="170"/>
    </location>
</feature>
<evidence type="ECO:0000256" key="2">
    <source>
        <dbReference type="SAM" id="SignalP"/>
    </source>
</evidence>